<dbReference type="Gene3D" id="1.10.150.450">
    <property type="match status" value="1"/>
</dbReference>
<proteinExistence type="predicted"/>
<dbReference type="InterPro" id="IPR010237">
    <property type="entry name" value="Pyr-5-nucltdase"/>
</dbReference>
<dbReference type="NCBIfam" id="TIGR01993">
    <property type="entry name" value="Pyr-5-nucltdase"/>
    <property type="match status" value="1"/>
</dbReference>
<dbReference type="Gene3D" id="3.40.50.1000">
    <property type="entry name" value="HAD superfamily/HAD-like"/>
    <property type="match status" value="1"/>
</dbReference>
<dbReference type="InterPro" id="IPR023214">
    <property type="entry name" value="HAD_sf"/>
</dbReference>
<evidence type="ECO:0000313" key="1">
    <source>
        <dbReference type="EMBL" id="SVB58309.1"/>
    </source>
</evidence>
<dbReference type="PANTHER" id="PTHR12725">
    <property type="entry name" value="HALOACID DEHALOGENASE-LIKE HYDROLASE"/>
    <property type="match status" value="1"/>
</dbReference>
<name>A0A382F6L0_9ZZZZ</name>
<evidence type="ECO:0008006" key="2">
    <source>
        <dbReference type="Google" id="ProtNLM"/>
    </source>
</evidence>
<dbReference type="PANTHER" id="PTHR12725:SF117">
    <property type="entry name" value="HALOACID DEHALOGENASE-LIKE HYDROLASE"/>
    <property type="match status" value="1"/>
</dbReference>
<accession>A0A382F6L0</accession>
<dbReference type="SUPFAM" id="SSF56784">
    <property type="entry name" value="HAD-like"/>
    <property type="match status" value="1"/>
</dbReference>
<sequence>MGEYISKKLNVSLTKAKEIQTAYFHEYNTTLNGLMLKHKIDPHEFLKYVHDIDISFLEKDKILREELIKLKAKKYIFTNGSHDHVLNVTKHLGINDLFDGTFDITDSNFLPKPLIEPYEMLIKKFNINPKKAIFIDDIAKNLEPAKKIGMKTAWLINNEYWGKKDSDQNYIDLKIENLSSFLKEINILKTA</sequence>
<dbReference type="EMBL" id="UINC01048140">
    <property type="protein sequence ID" value="SVB58309.1"/>
    <property type="molecule type" value="Genomic_DNA"/>
</dbReference>
<gene>
    <name evidence="1" type="ORF">METZ01_LOCUS211163</name>
</gene>
<protein>
    <recommendedName>
        <fullName evidence="2">Pyrimidine 5'-nucleotidase</fullName>
    </recommendedName>
</protein>
<dbReference type="Pfam" id="PF00702">
    <property type="entry name" value="Hydrolase"/>
    <property type="match status" value="1"/>
</dbReference>
<dbReference type="NCBIfam" id="TIGR01509">
    <property type="entry name" value="HAD-SF-IA-v3"/>
    <property type="match status" value="1"/>
</dbReference>
<dbReference type="AlphaFoldDB" id="A0A382F6L0"/>
<organism evidence="1">
    <name type="scientific">marine metagenome</name>
    <dbReference type="NCBI Taxonomy" id="408172"/>
    <lineage>
        <taxon>unclassified sequences</taxon>
        <taxon>metagenomes</taxon>
        <taxon>ecological metagenomes</taxon>
    </lineage>
</organism>
<reference evidence="1" key="1">
    <citation type="submission" date="2018-05" db="EMBL/GenBank/DDBJ databases">
        <authorList>
            <person name="Lanie J.A."/>
            <person name="Ng W.-L."/>
            <person name="Kazmierczak K.M."/>
            <person name="Andrzejewski T.M."/>
            <person name="Davidsen T.M."/>
            <person name="Wayne K.J."/>
            <person name="Tettelin H."/>
            <person name="Glass J.I."/>
            <person name="Rusch D."/>
            <person name="Podicherti R."/>
            <person name="Tsui H.-C.T."/>
            <person name="Winkler M.E."/>
        </authorList>
    </citation>
    <scope>NUCLEOTIDE SEQUENCE</scope>
</reference>
<dbReference type="InterPro" id="IPR036412">
    <property type="entry name" value="HAD-like_sf"/>
</dbReference>
<dbReference type="InterPro" id="IPR006439">
    <property type="entry name" value="HAD-SF_hydro_IA"/>
</dbReference>